<accession>W9QYG0</accession>
<keyword evidence="2" id="KW-1185">Reference proteome</keyword>
<gene>
    <name evidence="1" type="ORF">L484_015645</name>
</gene>
<evidence type="ECO:0000313" key="2">
    <source>
        <dbReference type="Proteomes" id="UP000030645"/>
    </source>
</evidence>
<name>W9QYG0_9ROSA</name>
<sequence>MEKEESKQETIMEFLKCDVLRLHEYESSKNYAESLKGFMNIWKEEGEMGRKNGEKNLIEWLRLLDQSENQERKTTFKVMRLVVVEHLALTFLLMSFSATTEEIRRTLDDLATILMLVWKRIPLSSIPIYLR</sequence>
<dbReference type="EMBL" id="KE344357">
    <property type="protein sequence ID" value="EXB58311.1"/>
    <property type="molecule type" value="Genomic_DNA"/>
</dbReference>
<evidence type="ECO:0000313" key="1">
    <source>
        <dbReference type="EMBL" id="EXB58311.1"/>
    </source>
</evidence>
<proteinExistence type="predicted"/>
<protein>
    <submittedName>
        <fullName evidence="1">Uncharacterized protein</fullName>
    </submittedName>
</protein>
<dbReference type="AlphaFoldDB" id="W9QYG0"/>
<dbReference type="Proteomes" id="UP000030645">
    <property type="component" value="Unassembled WGS sequence"/>
</dbReference>
<organism evidence="1 2">
    <name type="scientific">Morus notabilis</name>
    <dbReference type="NCBI Taxonomy" id="981085"/>
    <lineage>
        <taxon>Eukaryota</taxon>
        <taxon>Viridiplantae</taxon>
        <taxon>Streptophyta</taxon>
        <taxon>Embryophyta</taxon>
        <taxon>Tracheophyta</taxon>
        <taxon>Spermatophyta</taxon>
        <taxon>Magnoliopsida</taxon>
        <taxon>eudicotyledons</taxon>
        <taxon>Gunneridae</taxon>
        <taxon>Pentapetalae</taxon>
        <taxon>rosids</taxon>
        <taxon>fabids</taxon>
        <taxon>Rosales</taxon>
        <taxon>Moraceae</taxon>
        <taxon>Moreae</taxon>
        <taxon>Morus</taxon>
    </lineage>
</organism>
<reference evidence="2" key="1">
    <citation type="submission" date="2013-01" db="EMBL/GenBank/DDBJ databases">
        <title>Draft Genome Sequence of a Mulberry Tree, Morus notabilis C.K. Schneid.</title>
        <authorList>
            <person name="He N."/>
            <person name="Zhao S."/>
        </authorList>
    </citation>
    <scope>NUCLEOTIDE SEQUENCE</scope>
</reference>